<evidence type="ECO:0008006" key="3">
    <source>
        <dbReference type="Google" id="ProtNLM"/>
    </source>
</evidence>
<sequence length="90" mass="10460">MGKAKMGIVINHSENIFLLQTRSNSYAFGIDDQGMVRHLYWGKRINEVEDFELPVLTEVSTNDPVYEIARRVRTRRRCGLIRAWHTALTP</sequence>
<dbReference type="InterPro" id="IPR038417">
    <property type="entry name" value="Alpga-gal_N_sf"/>
</dbReference>
<dbReference type="AlphaFoldDB" id="A0A938ZC95"/>
<accession>A0A938ZC95</accession>
<protein>
    <recommendedName>
        <fullName evidence="3">Alpha-galactosidase</fullName>
    </recommendedName>
</protein>
<evidence type="ECO:0000313" key="2">
    <source>
        <dbReference type="Proteomes" id="UP000737612"/>
    </source>
</evidence>
<reference evidence="1" key="1">
    <citation type="submission" date="2021-02" db="EMBL/GenBank/DDBJ databases">
        <title>Metagenome-assembled genomes from human diarrheal sample B26.</title>
        <authorList>
            <person name="Ateba T.P."/>
            <person name="Alayande K.A."/>
            <person name="Mwanza M."/>
        </authorList>
    </citation>
    <scope>NUCLEOTIDE SEQUENCE</scope>
    <source>
        <strain evidence="1">06WH</strain>
    </source>
</reference>
<organism evidence="1 2">
    <name type="scientific">Fusicatenibacter saccharivorans</name>
    <dbReference type="NCBI Taxonomy" id="1150298"/>
    <lineage>
        <taxon>Bacteria</taxon>
        <taxon>Bacillati</taxon>
        <taxon>Bacillota</taxon>
        <taxon>Clostridia</taxon>
        <taxon>Lachnospirales</taxon>
        <taxon>Lachnospiraceae</taxon>
        <taxon>Fusicatenibacter</taxon>
    </lineage>
</organism>
<name>A0A938ZC95_9FIRM</name>
<comment type="caution">
    <text evidence="1">The sequence shown here is derived from an EMBL/GenBank/DDBJ whole genome shotgun (WGS) entry which is preliminary data.</text>
</comment>
<evidence type="ECO:0000313" key="1">
    <source>
        <dbReference type="EMBL" id="MBN2953619.1"/>
    </source>
</evidence>
<dbReference type="Proteomes" id="UP000737612">
    <property type="component" value="Unassembled WGS sequence"/>
</dbReference>
<gene>
    <name evidence="1" type="ORF">JTJ23_08500</name>
</gene>
<dbReference type="Gene3D" id="2.70.98.60">
    <property type="entry name" value="alpha-galactosidase from lactobacil brevis"/>
    <property type="match status" value="1"/>
</dbReference>
<proteinExistence type="predicted"/>
<dbReference type="EMBL" id="JAFHBD010000034">
    <property type="protein sequence ID" value="MBN2953619.1"/>
    <property type="molecule type" value="Genomic_DNA"/>
</dbReference>